<dbReference type="STRING" id="368603.AYY16_12310"/>
<dbReference type="GO" id="GO:0005829">
    <property type="term" value="C:cytosol"/>
    <property type="evidence" value="ECO:0007669"/>
    <property type="project" value="TreeGrafter"/>
</dbReference>
<gene>
    <name evidence="7" type="ORF">AYY17_06060</name>
</gene>
<dbReference type="GO" id="GO:0006208">
    <property type="term" value="P:pyrimidine nucleobase catabolic process"/>
    <property type="evidence" value="ECO:0007669"/>
    <property type="project" value="InterPro"/>
</dbReference>
<dbReference type="HAMAP" id="MF_01644">
    <property type="entry name" value="D_hydantoinase"/>
    <property type="match status" value="1"/>
</dbReference>
<dbReference type="InterPro" id="IPR023766">
    <property type="entry name" value="D_phenylhydantoinase"/>
</dbReference>
<dbReference type="InterPro" id="IPR032466">
    <property type="entry name" value="Metal_Hydrolase"/>
</dbReference>
<keyword evidence="3" id="KW-0479">Metal-binding</keyword>
<evidence type="ECO:0000256" key="1">
    <source>
        <dbReference type="ARBA" id="ARBA00001947"/>
    </source>
</evidence>
<keyword evidence="4" id="KW-0378">Hydrolase</keyword>
<comment type="PTM">
    <text evidence="5">Carbamylation allows a single lysine to coordinate two divalent metal cations.</text>
</comment>
<dbReference type="NCBIfam" id="TIGR02033">
    <property type="entry name" value="D-hydantoinase"/>
    <property type="match status" value="1"/>
</dbReference>
<evidence type="ECO:0000256" key="4">
    <source>
        <dbReference type="ARBA" id="ARBA00022801"/>
    </source>
</evidence>
<dbReference type="PANTHER" id="PTHR11647:SF1">
    <property type="entry name" value="COLLAPSIN RESPONSE MEDIATOR PROTEIN"/>
    <property type="match status" value="1"/>
</dbReference>
<evidence type="ECO:0000256" key="5">
    <source>
        <dbReference type="PIRSR" id="PIRSR611778-50"/>
    </source>
</evidence>
<dbReference type="Proteomes" id="UP000092247">
    <property type="component" value="Unassembled WGS sequence"/>
</dbReference>
<evidence type="ECO:0000256" key="2">
    <source>
        <dbReference type="ARBA" id="ARBA00008829"/>
    </source>
</evidence>
<dbReference type="GO" id="GO:0016812">
    <property type="term" value="F:hydrolase activity, acting on carbon-nitrogen (but not peptide) bonds, in cyclic amides"/>
    <property type="evidence" value="ECO:0007669"/>
    <property type="project" value="InterPro"/>
</dbReference>
<dbReference type="Gene3D" id="3.20.20.140">
    <property type="entry name" value="Metal-dependent hydrolases"/>
    <property type="match status" value="1"/>
</dbReference>
<evidence type="ECO:0000259" key="6">
    <source>
        <dbReference type="Pfam" id="PF01979"/>
    </source>
</evidence>
<sequence>MRTLIINGTVVNADGQYRQDVLTENGLIAQLAPSINPPDDCQVINAQGCYVFPGGIDVHTHFNIDVGLARSCDDFYTGTRAAACGGTTTIIDHMGFGPAGCSLHHQLENYHRYAKGRAVIDYSFHGVIQHINDDILNEIPLMVADGISSFKLYLTYQYKLDDPDILRALQQLNRSGALTTVHPENDAVIAQRKAEFVKKGQTAPIFHALSRPAECEAEAIGRMINLAQLSGNAPLYIVHLSNGLGLDYLKMAKARHQPVWIETCPQYLFLDERCYERSDALKFILSPPLRNQRELDALWVGINDGSVDVVATDHCTFPYQQRQALSGGDFTRCPNGLPGVENRMLLMFSAGVMQGRISPERFVSLTSAKPAELFGIWPEKGVIRPGADADITIIDPAQTTTIRHADLHDNADYSPYEGMILQGAIRCTLSRGDIIYHDGAFTAEPGRGRFLKRRPFQAPLRHY</sequence>
<comment type="cofactor">
    <cofactor evidence="1">
        <name>Zn(2+)</name>
        <dbReference type="ChEBI" id="CHEBI:29105"/>
    </cofactor>
</comment>
<dbReference type="InterPro" id="IPR050378">
    <property type="entry name" value="Metallo-dep_Hydrolases_sf"/>
</dbReference>
<dbReference type="Gene3D" id="2.30.40.10">
    <property type="entry name" value="Urease, subunit C, domain 1"/>
    <property type="match status" value="1"/>
</dbReference>
<dbReference type="RefSeq" id="WP_067424170.1">
    <property type="nucleotide sequence ID" value="NZ_LZEX01000023.1"/>
</dbReference>
<dbReference type="SUPFAM" id="SSF51338">
    <property type="entry name" value="Composite domain of metallo-dependent hydrolases"/>
    <property type="match status" value="2"/>
</dbReference>
<dbReference type="PANTHER" id="PTHR11647">
    <property type="entry name" value="HYDRANTOINASE/DIHYDROPYRIMIDINASE FAMILY MEMBER"/>
    <property type="match status" value="1"/>
</dbReference>
<dbReference type="InterPro" id="IPR006680">
    <property type="entry name" value="Amidohydro-rel"/>
</dbReference>
<comment type="similarity">
    <text evidence="2">Belongs to the metallo-dependent hydrolases superfamily. Hydantoinase/dihydropyrimidinase family.</text>
</comment>
<evidence type="ECO:0000313" key="8">
    <source>
        <dbReference type="Proteomes" id="UP000092247"/>
    </source>
</evidence>
<dbReference type="CDD" id="cd01314">
    <property type="entry name" value="D-HYD"/>
    <property type="match status" value="1"/>
</dbReference>
<dbReference type="Pfam" id="PF01979">
    <property type="entry name" value="Amidohydro_1"/>
    <property type="match status" value="1"/>
</dbReference>
<feature type="modified residue" description="N6-carboxylysine" evidence="5">
    <location>
        <position position="151"/>
    </location>
</feature>
<comment type="caution">
    <text evidence="7">The sequence shown here is derived from an EMBL/GenBank/DDBJ whole genome shotgun (WGS) entry which is preliminary data.</text>
</comment>
<accession>A0A1B8HA10</accession>
<name>A0A1B8HA10_9GAMM</name>
<dbReference type="InterPro" id="IPR011778">
    <property type="entry name" value="Hydantoinase/dihydroPyrase"/>
</dbReference>
<reference evidence="7 8" key="1">
    <citation type="submission" date="2016-06" db="EMBL/GenBank/DDBJ databases">
        <authorList>
            <person name="Kjaerup R.B."/>
            <person name="Dalgaard T.S."/>
            <person name="Juul-Madsen H.R."/>
        </authorList>
    </citation>
    <scope>NUCLEOTIDE SEQUENCE [LARGE SCALE GENOMIC DNA]</scope>
    <source>
        <strain evidence="7 8">GCSL-Mp3</strain>
    </source>
</reference>
<dbReference type="EMBL" id="LZEX01000023">
    <property type="protein sequence ID" value="OBU05901.1"/>
    <property type="molecule type" value="Genomic_DNA"/>
</dbReference>
<dbReference type="GO" id="GO:0046872">
    <property type="term" value="F:metal ion binding"/>
    <property type="evidence" value="ECO:0007669"/>
    <property type="project" value="UniProtKB-KW"/>
</dbReference>
<evidence type="ECO:0000256" key="3">
    <source>
        <dbReference type="ARBA" id="ARBA00022723"/>
    </source>
</evidence>
<proteinExistence type="inferred from homology"/>
<organism evidence="7 8">
    <name type="scientific">Morganella psychrotolerans</name>
    <dbReference type="NCBI Taxonomy" id="368603"/>
    <lineage>
        <taxon>Bacteria</taxon>
        <taxon>Pseudomonadati</taxon>
        <taxon>Pseudomonadota</taxon>
        <taxon>Gammaproteobacteria</taxon>
        <taxon>Enterobacterales</taxon>
        <taxon>Morganellaceae</taxon>
        <taxon>Morganella</taxon>
    </lineage>
</organism>
<dbReference type="AlphaFoldDB" id="A0A1B8HA10"/>
<dbReference type="SUPFAM" id="SSF51556">
    <property type="entry name" value="Metallo-dependent hydrolases"/>
    <property type="match status" value="1"/>
</dbReference>
<protein>
    <submittedName>
        <fullName evidence="7">Dihydropyrimidinase</fullName>
    </submittedName>
</protein>
<dbReference type="FunFam" id="3.20.20.140:FF:000174">
    <property type="entry name" value="Dihydropyrimidinase-related protein 2"/>
    <property type="match status" value="1"/>
</dbReference>
<evidence type="ECO:0000313" key="7">
    <source>
        <dbReference type="EMBL" id="OBU05901.1"/>
    </source>
</evidence>
<dbReference type="InterPro" id="IPR011059">
    <property type="entry name" value="Metal-dep_hydrolase_composite"/>
</dbReference>
<feature type="domain" description="Amidohydrolase-related" evidence="6">
    <location>
        <begin position="50"/>
        <end position="434"/>
    </location>
</feature>